<accession>A0A136WH20</accession>
<dbReference type="Gene3D" id="3.30.70.1260">
    <property type="entry name" value="bacterial protein sp0830 like"/>
    <property type="match status" value="1"/>
</dbReference>
<gene>
    <name evidence="1" type="ORF">CLNEO_10480</name>
</gene>
<dbReference type="EMBL" id="LRVM01000002">
    <property type="protein sequence ID" value="KXL53822.1"/>
    <property type="molecule type" value="Genomic_DNA"/>
</dbReference>
<dbReference type="PANTHER" id="PTHR36439:SF1">
    <property type="entry name" value="DUF1697 DOMAIN-CONTAINING PROTEIN"/>
    <property type="match status" value="1"/>
</dbReference>
<protein>
    <recommendedName>
        <fullName evidence="3">DUF1697 domain-containing protein</fullName>
    </recommendedName>
</protein>
<organism evidence="1 2">
    <name type="scientific">Anaerotignum neopropionicum</name>
    <dbReference type="NCBI Taxonomy" id="36847"/>
    <lineage>
        <taxon>Bacteria</taxon>
        <taxon>Bacillati</taxon>
        <taxon>Bacillota</taxon>
        <taxon>Clostridia</taxon>
        <taxon>Lachnospirales</taxon>
        <taxon>Anaerotignaceae</taxon>
        <taxon>Anaerotignum</taxon>
    </lineage>
</organism>
<proteinExistence type="predicted"/>
<dbReference type="Gene3D" id="3.30.70.1280">
    <property type="entry name" value="SP0830-like domains"/>
    <property type="match status" value="1"/>
</dbReference>
<comment type="caution">
    <text evidence="1">The sequence shown here is derived from an EMBL/GenBank/DDBJ whole genome shotgun (WGS) entry which is preliminary data.</text>
</comment>
<evidence type="ECO:0008006" key="3">
    <source>
        <dbReference type="Google" id="ProtNLM"/>
    </source>
</evidence>
<reference evidence="1 2" key="1">
    <citation type="submission" date="2016-01" db="EMBL/GenBank/DDBJ databases">
        <title>Genome sequence of Clostridium neopropionicum X4, DSM-3847.</title>
        <authorList>
            <person name="Poehlein A."/>
            <person name="Beck M.H."/>
            <person name="Bengelsdorf F.R."/>
            <person name="Daniel R."/>
            <person name="Duerre P."/>
        </authorList>
    </citation>
    <scope>NUCLEOTIDE SEQUENCE [LARGE SCALE GENOMIC DNA]</scope>
    <source>
        <strain evidence="1 2">DSM-3847</strain>
    </source>
</reference>
<evidence type="ECO:0000313" key="2">
    <source>
        <dbReference type="Proteomes" id="UP000070539"/>
    </source>
</evidence>
<dbReference type="SUPFAM" id="SSF160379">
    <property type="entry name" value="SP0830-like"/>
    <property type="match status" value="1"/>
</dbReference>
<dbReference type="PANTHER" id="PTHR36439">
    <property type="entry name" value="BLL4334 PROTEIN"/>
    <property type="match status" value="1"/>
</dbReference>
<evidence type="ECO:0000313" key="1">
    <source>
        <dbReference type="EMBL" id="KXL53822.1"/>
    </source>
</evidence>
<keyword evidence="2" id="KW-1185">Reference proteome</keyword>
<dbReference type="AlphaFoldDB" id="A0A136WH20"/>
<dbReference type="PATRIC" id="fig|36847.3.peg.1222"/>
<dbReference type="STRING" id="36847.CLNEO_10480"/>
<sequence>MSKLKEYFLELGFAQVTTYLNSGNVIFSSVIDNKNNLSNKIMFMIKDKFDLAVPVFIVLQEELAEILNYAPDWWGDDNKEIYDNLIFLMPSLSYEEFCDAIGDPKDEYEQVWNYKNAVFWSFGRKDYKKTNWWSKTASSKISGKITIRTANTVRKIATL</sequence>
<dbReference type="Proteomes" id="UP000070539">
    <property type="component" value="Unassembled WGS sequence"/>
</dbReference>
<dbReference type="Pfam" id="PF08002">
    <property type="entry name" value="DUF1697"/>
    <property type="match status" value="1"/>
</dbReference>
<dbReference type="InterPro" id="IPR012545">
    <property type="entry name" value="DUF1697"/>
</dbReference>
<name>A0A136WH20_9FIRM</name>